<organism evidence="13 14">
    <name type="scientific">Ceratopteris richardii</name>
    <name type="common">Triangle waterfern</name>
    <dbReference type="NCBI Taxonomy" id="49495"/>
    <lineage>
        <taxon>Eukaryota</taxon>
        <taxon>Viridiplantae</taxon>
        <taxon>Streptophyta</taxon>
        <taxon>Embryophyta</taxon>
        <taxon>Tracheophyta</taxon>
        <taxon>Polypodiopsida</taxon>
        <taxon>Polypodiidae</taxon>
        <taxon>Polypodiales</taxon>
        <taxon>Pteridineae</taxon>
        <taxon>Pteridaceae</taxon>
        <taxon>Parkerioideae</taxon>
        <taxon>Ceratopteris</taxon>
    </lineage>
</organism>
<dbReference type="GO" id="GO:0005524">
    <property type="term" value="F:ATP binding"/>
    <property type="evidence" value="ECO:0007669"/>
    <property type="project" value="UniProtKB-KW"/>
</dbReference>
<dbReference type="OrthoDB" id="66620at2759"/>
<dbReference type="Pfam" id="PF01061">
    <property type="entry name" value="ABC2_membrane"/>
    <property type="match status" value="2"/>
</dbReference>
<evidence type="ECO:0000256" key="8">
    <source>
        <dbReference type="ARBA" id="ARBA00022840"/>
    </source>
</evidence>
<evidence type="ECO:0000256" key="1">
    <source>
        <dbReference type="ARBA" id="ARBA00004141"/>
    </source>
</evidence>
<evidence type="ECO:0000256" key="2">
    <source>
        <dbReference type="ARBA" id="ARBA00006012"/>
    </source>
</evidence>
<dbReference type="Pfam" id="PF14510">
    <property type="entry name" value="ABC_trans_N"/>
    <property type="match status" value="1"/>
</dbReference>
<dbReference type="PANTHER" id="PTHR48040:SF28">
    <property type="entry name" value="ABC TRANSPORTER G FAMILY MEMBER 39-LIKE"/>
    <property type="match status" value="1"/>
</dbReference>
<keyword evidence="4" id="KW-0934">Plastid</keyword>
<dbReference type="InterPro" id="IPR003593">
    <property type="entry name" value="AAA+_ATPase"/>
</dbReference>
<keyword evidence="8" id="KW-0067">ATP-binding</keyword>
<dbReference type="InterPro" id="IPR013525">
    <property type="entry name" value="ABC2_TM"/>
</dbReference>
<feature type="transmembrane region" description="Helical" evidence="11">
    <location>
        <begin position="580"/>
        <end position="599"/>
    </location>
</feature>
<dbReference type="InterPro" id="IPR034001">
    <property type="entry name" value="ABCG_PDR_1"/>
</dbReference>
<dbReference type="InterPro" id="IPR029481">
    <property type="entry name" value="ABC_trans_N"/>
</dbReference>
<dbReference type="InterPro" id="IPR034003">
    <property type="entry name" value="ABCG_PDR_2"/>
</dbReference>
<dbReference type="GO" id="GO:0016887">
    <property type="term" value="F:ATP hydrolysis activity"/>
    <property type="evidence" value="ECO:0007669"/>
    <property type="project" value="InterPro"/>
</dbReference>
<feature type="transmembrane region" description="Helical" evidence="11">
    <location>
        <begin position="1351"/>
        <end position="1369"/>
    </location>
</feature>
<keyword evidence="9 11" id="KW-1133">Transmembrane helix</keyword>
<evidence type="ECO:0000256" key="5">
    <source>
        <dbReference type="ARBA" id="ARBA00022692"/>
    </source>
</evidence>
<dbReference type="PROSITE" id="PS50893">
    <property type="entry name" value="ABC_TRANSPORTER_2"/>
    <property type="match status" value="2"/>
</dbReference>
<feature type="domain" description="ABC transporter" evidence="12">
    <location>
        <begin position="178"/>
        <end position="451"/>
    </location>
</feature>
<dbReference type="EMBL" id="CM035443">
    <property type="protein sequence ID" value="KAH7278688.1"/>
    <property type="molecule type" value="Genomic_DNA"/>
</dbReference>
<comment type="similarity">
    <text evidence="2">Belongs to the ABC transporter superfamily. ABCG family. PDR (TC 3.A.1.205) subfamily.</text>
</comment>
<dbReference type="FunFam" id="3.40.50.300:FF:000059">
    <property type="entry name" value="ABC transporter G family member 40"/>
    <property type="match status" value="1"/>
</dbReference>
<feature type="transmembrane region" description="Helical" evidence="11">
    <location>
        <begin position="1314"/>
        <end position="1339"/>
    </location>
</feature>
<keyword evidence="14" id="KW-1185">Reference proteome</keyword>
<evidence type="ECO:0000256" key="9">
    <source>
        <dbReference type="ARBA" id="ARBA00022989"/>
    </source>
</evidence>
<keyword evidence="10 11" id="KW-0472">Membrane</keyword>
<dbReference type="Proteomes" id="UP000825935">
    <property type="component" value="Chromosome 38"/>
</dbReference>
<evidence type="ECO:0000256" key="4">
    <source>
        <dbReference type="ARBA" id="ARBA00022528"/>
    </source>
</evidence>
<dbReference type="OMA" id="VISTNWT"/>
<feature type="transmembrane region" description="Helical" evidence="11">
    <location>
        <begin position="547"/>
        <end position="568"/>
    </location>
</feature>
<dbReference type="InterPro" id="IPR043926">
    <property type="entry name" value="ABCG_dom"/>
</dbReference>
<reference evidence="13" key="1">
    <citation type="submission" date="2021-08" db="EMBL/GenBank/DDBJ databases">
        <title>WGS assembly of Ceratopteris richardii.</title>
        <authorList>
            <person name="Marchant D.B."/>
            <person name="Chen G."/>
            <person name="Jenkins J."/>
            <person name="Shu S."/>
            <person name="Leebens-Mack J."/>
            <person name="Grimwood J."/>
            <person name="Schmutz J."/>
            <person name="Soltis P."/>
            <person name="Soltis D."/>
            <person name="Chen Z.-H."/>
        </authorList>
    </citation>
    <scope>NUCLEOTIDE SEQUENCE</scope>
    <source>
        <strain evidence="13">Whitten #5841</strain>
        <tissue evidence="13">Leaf</tissue>
    </source>
</reference>
<dbReference type="SMART" id="SM00382">
    <property type="entry name" value="AAA"/>
    <property type="match status" value="2"/>
</dbReference>
<feature type="transmembrane region" description="Helical" evidence="11">
    <location>
        <begin position="1381"/>
        <end position="1400"/>
    </location>
</feature>
<dbReference type="Gene3D" id="3.40.50.300">
    <property type="entry name" value="P-loop containing nucleotide triphosphate hydrolases"/>
    <property type="match status" value="2"/>
</dbReference>
<dbReference type="GO" id="GO:0140359">
    <property type="term" value="F:ABC-type transporter activity"/>
    <property type="evidence" value="ECO:0007669"/>
    <property type="project" value="InterPro"/>
</dbReference>
<feature type="transmembrane region" description="Helical" evidence="11">
    <location>
        <begin position="689"/>
        <end position="711"/>
    </location>
</feature>
<dbReference type="CDD" id="cd03232">
    <property type="entry name" value="ABCG_PDR_domain2"/>
    <property type="match status" value="1"/>
</dbReference>
<name>A0A8T2Q4V4_CERRI</name>
<evidence type="ECO:0000313" key="13">
    <source>
        <dbReference type="EMBL" id="KAH7278688.1"/>
    </source>
</evidence>
<accession>A0A8T2Q4V4</accession>
<evidence type="ECO:0000259" key="12">
    <source>
        <dbReference type="PROSITE" id="PS50893"/>
    </source>
</evidence>
<evidence type="ECO:0000256" key="7">
    <source>
        <dbReference type="ARBA" id="ARBA00022741"/>
    </source>
</evidence>
<dbReference type="FunFam" id="3.40.50.300:FF:000179">
    <property type="entry name" value="ABC transporter G family member 34"/>
    <property type="match status" value="1"/>
</dbReference>
<keyword evidence="6" id="KW-0677">Repeat</keyword>
<feature type="domain" description="ABC transporter" evidence="12">
    <location>
        <begin position="892"/>
        <end position="1144"/>
    </location>
</feature>
<feature type="transmembrane region" description="Helical" evidence="11">
    <location>
        <begin position="1238"/>
        <end position="1256"/>
    </location>
</feature>
<comment type="subcellular location">
    <subcellularLocation>
        <location evidence="1">Membrane</location>
        <topology evidence="1">Multi-pass membrane protein</topology>
    </subcellularLocation>
</comment>
<keyword evidence="5 11" id="KW-0812">Transmembrane</keyword>
<protein>
    <recommendedName>
        <fullName evidence="12">ABC transporter domain-containing protein</fullName>
    </recommendedName>
</protein>
<dbReference type="SUPFAM" id="SSF52540">
    <property type="entry name" value="P-loop containing nucleoside triphosphate hydrolases"/>
    <property type="match status" value="2"/>
</dbReference>
<feature type="transmembrane region" description="Helical" evidence="11">
    <location>
        <begin position="1268"/>
        <end position="1294"/>
    </location>
</feature>
<dbReference type="InterPro" id="IPR027417">
    <property type="entry name" value="P-loop_NTPase"/>
</dbReference>
<dbReference type="PANTHER" id="PTHR48040">
    <property type="entry name" value="PLEIOTROPIC DRUG RESISTANCE PROTEIN 1-LIKE ISOFORM X1"/>
    <property type="match status" value="1"/>
</dbReference>
<dbReference type="InterPro" id="IPR003439">
    <property type="entry name" value="ABC_transporter-like_ATP-bd"/>
</dbReference>
<keyword evidence="7" id="KW-0547">Nucleotide-binding</keyword>
<sequence>MAQTVELENIDIWGSQLRNTLSRSMSMNARSASIRNWSSRGPDHNVFTRSLHSRRDVQDDDEEALKWAALEKLPTYDRLRTSILKHLEDGRIITEAIDVRNLGMVQKKMLIDGLLKVTEEDNERFLIKFRNRLDKVGIQLPTVEVRFENYSIKAKCHIGGRALPTLWNVIRNFFEGILEMLHLVEAKKASITILKDISGILKPNRMTLLLGPPGSGKTSLLLALAGKLNPTLETEGRITYNGYSLHEFVPQKTSAYISQHDLHIGELTVRETLDFSARCQGVGTRYEMLMELAKREKQAGIFPDAELDAFMKATSLEGVKGSLQTEYTLKILGLDVCADTMVGDPMRRGISGGQKKRVTTGEMIVGPTKTLFMDEISTGLDSSTTFQVVKCLRQFVHVMEGTLLMSLLQPPPETFELFDDILLFAEGQIVYLGPREHILEFFETCGFKCPERKGAADFLQEVISRKDQEQYWFDKEKPYRYVSVKEFVHRFKNFPVGLQLAHELSHPYPKEKSHKAALSFNVYSISKMELFKACFSREWLLMKRNSFVYIFKGVQLVIVAFIAMTVFLRTRLQAGLPDGAYYLGALFFSLNFIMFNGFAEMSLTIFRLPVFFKQRDLLFYPAWAYTLPTYFLRIPQSIVESGLWVSLTYYVIGFAPQPSRFFRQYLLLFLMHQMSSSLFRFIGGLCRSMIMANTGGSFMLLVIFMLGGFIIPRAKIPAWWIWGYWSSPLQYGLTASAVNEFLAPRWNIKVNETTTAGILTLQRRGLHTESYLYWTSIASLIGFIVLFNVLFTVSMSYLGPIGKPQVTMSEEEVAEKETCDGEGEVFLVKSSKWHSKRNTLPLSLSSSRNSTYEPIEMQHVLSTAQSKSYRSGRIGNHRVQHGMSLPFQPLSISFEDVKYFVDMPVEMMSQGVTDTRLQLLRGVTGSFRPGVLTALMGVSGAGKTTLMDVLAGRKTGGYIEGDVHISGYRKKQETFARISGYCEQTDIHSPQVTVHESLIYSAQLRLSPEIDHGTKMQFVKEVMELVELANLNNALVGLPGVSGLSTEQRKRLTIAVELVANPSIIFMDEPTSGLDARAAAIVMRAVRNTVDTGRTVVCTIHQPSIDIFEAFDELLLMKRGGQVIYAGPLGVHSQKIIDYFEAIPGVSKIKDKYNPATWMLEVSSMAVEKQLGIDFAELYKKSSLAQRNKEIVKELSIPAAGSRDLHFPTQYCQNLWGQFKALLWKKHLTYWRSPDYNLVRFTFTFISALMFGTIFWQLGTKVEREADLLTVMGAMYGATLFLGINNCSTVQPIVSVERTVFYRERAAGMYSALPYAFAQVVIELPYVFFQTIMYGFIVYSMIGFEWMLRKCLWFLFTMFCTFLYFTYYGMMAVSITPNHQVAAIVASAFYSVFNLFAGFLMPRPKLPEWWSWYYWVCPTAWTVNGLITSQYSDAKRSIQVNLPAGGQGKQEITEYLNRTFGFHRDFLGEVATVLIVFPIFFALVFTVCVRTLNFQRR</sequence>
<keyword evidence="4" id="KW-0150">Chloroplast</keyword>
<dbReference type="GO" id="GO:0016020">
    <property type="term" value="C:membrane"/>
    <property type="evidence" value="ECO:0007669"/>
    <property type="project" value="UniProtKB-SubCell"/>
</dbReference>
<proteinExistence type="inferred from homology"/>
<keyword evidence="3" id="KW-0813">Transport</keyword>
<dbReference type="Pfam" id="PF00005">
    <property type="entry name" value="ABC_tran"/>
    <property type="match status" value="2"/>
</dbReference>
<dbReference type="InterPro" id="IPR013581">
    <property type="entry name" value="PDR_assoc"/>
</dbReference>
<evidence type="ECO:0000313" key="14">
    <source>
        <dbReference type="Proteomes" id="UP000825935"/>
    </source>
</evidence>
<evidence type="ECO:0000256" key="10">
    <source>
        <dbReference type="ARBA" id="ARBA00023136"/>
    </source>
</evidence>
<feature type="transmembrane region" description="Helical" evidence="11">
    <location>
        <begin position="664"/>
        <end position="683"/>
    </location>
</feature>
<comment type="caution">
    <text evidence="13">The sequence shown here is derived from an EMBL/GenBank/DDBJ whole genome shotgun (WGS) entry which is preliminary data.</text>
</comment>
<gene>
    <name evidence="13" type="ORF">KP509_38G052500</name>
</gene>
<evidence type="ECO:0000256" key="6">
    <source>
        <dbReference type="ARBA" id="ARBA00022737"/>
    </source>
</evidence>
<evidence type="ECO:0000256" key="3">
    <source>
        <dbReference type="ARBA" id="ARBA00022448"/>
    </source>
</evidence>
<dbReference type="CDD" id="cd03233">
    <property type="entry name" value="ABCG_PDR_domain1"/>
    <property type="match status" value="1"/>
</dbReference>
<dbReference type="Pfam" id="PF08370">
    <property type="entry name" value="PDR_assoc"/>
    <property type="match status" value="1"/>
</dbReference>
<feature type="transmembrane region" description="Helical" evidence="11">
    <location>
        <begin position="1470"/>
        <end position="1492"/>
    </location>
</feature>
<feature type="transmembrane region" description="Helical" evidence="11">
    <location>
        <begin position="771"/>
        <end position="798"/>
    </location>
</feature>
<evidence type="ECO:0000256" key="11">
    <source>
        <dbReference type="SAM" id="Phobius"/>
    </source>
</evidence>
<dbReference type="Pfam" id="PF19055">
    <property type="entry name" value="ABC2_membrane_7"/>
    <property type="match status" value="2"/>
</dbReference>